<dbReference type="RefSeq" id="XP_014145682.1">
    <property type="nucleotide sequence ID" value="XM_014290207.1"/>
</dbReference>
<reference evidence="1 2" key="1">
    <citation type="submission" date="2011-02" db="EMBL/GenBank/DDBJ databases">
        <title>The Genome Sequence of Sphaeroforma arctica JP610.</title>
        <authorList>
            <consortium name="The Broad Institute Genome Sequencing Platform"/>
            <person name="Russ C."/>
            <person name="Cuomo C."/>
            <person name="Young S.K."/>
            <person name="Zeng Q."/>
            <person name="Gargeya S."/>
            <person name="Alvarado L."/>
            <person name="Berlin A."/>
            <person name="Chapman S.B."/>
            <person name="Chen Z."/>
            <person name="Freedman E."/>
            <person name="Gellesch M."/>
            <person name="Goldberg J."/>
            <person name="Griggs A."/>
            <person name="Gujja S."/>
            <person name="Heilman E."/>
            <person name="Heiman D."/>
            <person name="Howarth C."/>
            <person name="Mehta T."/>
            <person name="Neiman D."/>
            <person name="Pearson M."/>
            <person name="Roberts A."/>
            <person name="Saif S."/>
            <person name="Shea T."/>
            <person name="Shenoy N."/>
            <person name="Sisk P."/>
            <person name="Stolte C."/>
            <person name="Sykes S."/>
            <person name="White J."/>
            <person name="Yandava C."/>
            <person name="Burger G."/>
            <person name="Gray M.W."/>
            <person name="Holland P.W.H."/>
            <person name="King N."/>
            <person name="Lang F.B.F."/>
            <person name="Roger A.J."/>
            <person name="Ruiz-Trillo I."/>
            <person name="Haas B."/>
            <person name="Nusbaum C."/>
            <person name="Birren B."/>
        </authorList>
    </citation>
    <scope>NUCLEOTIDE SEQUENCE [LARGE SCALE GENOMIC DNA]</scope>
    <source>
        <strain evidence="1 2">JP610</strain>
    </source>
</reference>
<proteinExistence type="predicted"/>
<name>A0A0L0F4W9_9EUKA</name>
<sequence length="87" mass="10313">MRFKNLEKLISCFKMWDLGKARCYYKNVLRGFYGSRHLILAGTKSPWAKKYKNPDDHAVRINVDRKKRMPSKKEIAEVKKLRGLENV</sequence>
<organism evidence="1 2">
    <name type="scientific">Sphaeroforma arctica JP610</name>
    <dbReference type="NCBI Taxonomy" id="667725"/>
    <lineage>
        <taxon>Eukaryota</taxon>
        <taxon>Ichthyosporea</taxon>
        <taxon>Ichthyophonida</taxon>
        <taxon>Sphaeroforma</taxon>
    </lineage>
</organism>
<evidence type="ECO:0000313" key="1">
    <source>
        <dbReference type="EMBL" id="KNC71780.1"/>
    </source>
</evidence>
<accession>A0A0L0F4W9</accession>
<gene>
    <name evidence="1" type="ORF">SARC_15674</name>
</gene>
<dbReference type="EMBL" id="KQ248135">
    <property type="protein sequence ID" value="KNC71780.1"/>
    <property type="molecule type" value="Genomic_DNA"/>
</dbReference>
<dbReference type="GeneID" id="25916178"/>
<dbReference type="Proteomes" id="UP000054560">
    <property type="component" value="Unassembled WGS sequence"/>
</dbReference>
<dbReference type="AlphaFoldDB" id="A0A0L0F4W9"/>
<protein>
    <submittedName>
        <fullName evidence="1">Uncharacterized protein</fullName>
    </submittedName>
</protein>
<keyword evidence="2" id="KW-1185">Reference proteome</keyword>
<evidence type="ECO:0000313" key="2">
    <source>
        <dbReference type="Proteomes" id="UP000054560"/>
    </source>
</evidence>